<dbReference type="EMBL" id="CP013213">
    <property type="protein sequence ID" value="AMC93120.1"/>
    <property type="molecule type" value="Genomic_DNA"/>
</dbReference>
<dbReference type="GO" id="GO:0009055">
    <property type="term" value="F:electron transfer activity"/>
    <property type="evidence" value="ECO:0007669"/>
    <property type="project" value="InterPro"/>
</dbReference>
<dbReference type="AlphaFoldDB" id="A0A120JTK1"/>
<dbReference type="SUPFAM" id="SSF52218">
    <property type="entry name" value="Flavoproteins"/>
    <property type="match status" value="1"/>
</dbReference>
<dbReference type="InterPro" id="IPR029039">
    <property type="entry name" value="Flavoprotein-like_sf"/>
</dbReference>
<feature type="domain" description="Flavodoxin-like" evidence="1">
    <location>
        <begin position="4"/>
        <end position="139"/>
    </location>
</feature>
<gene>
    <name evidence="2" type="ORF">AOC36_03765</name>
</gene>
<dbReference type="InterPro" id="IPR008254">
    <property type="entry name" value="Flavodoxin/NO_synth"/>
</dbReference>
<reference evidence="2 3" key="1">
    <citation type="submission" date="2015-10" db="EMBL/GenBank/DDBJ databases">
        <title>Erysipelothrix larvae sp. LV19 isolated from the larval gut of the rhinoceros beetle, Trypoxylus dichotomus.</title>
        <authorList>
            <person name="Lim S."/>
            <person name="Kim B.-C."/>
        </authorList>
    </citation>
    <scope>NUCLEOTIDE SEQUENCE [LARGE SCALE GENOMIC DNA]</scope>
    <source>
        <strain evidence="2 3">LV19</strain>
    </source>
</reference>
<dbReference type="Proteomes" id="UP000063781">
    <property type="component" value="Chromosome"/>
</dbReference>
<dbReference type="RefSeq" id="WP_067631584.1">
    <property type="nucleotide sequence ID" value="NZ_CP013213.1"/>
</dbReference>
<dbReference type="PROSITE" id="PS50902">
    <property type="entry name" value="FLAVODOXIN_LIKE"/>
    <property type="match status" value="1"/>
</dbReference>
<accession>A0A120JTK1</accession>
<proteinExistence type="predicted"/>
<name>A0A120JTK1_9FIRM</name>
<keyword evidence="3" id="KW-1185">Reference proteome</keyword>
<dbReference type="PROSITE" id="PS00201">
    <property type="entry name" value="FLAVODOXIN"/>
    <property type="match status" value="1"/>
</dbReference>
<evidence type="ECO:0000313" key="2">
    <source>
        <dbReference type="EMBL" id="AMC93120.1"/>
    </source>
</evidence>
<dbReference type="STRING" id="1514105.AOC36_03765"/>
<dbReference type="Pfam" id="PF00258">
    <property type="entry name" value="Flavodoxin_1"/>
    <property type="match status" value="1"/>
</dbReference>
<dbReference type="InterPro" id="IPR001226">
    <property type="entry name" value="Flavodoxin_CS"/>
</dbReference>
<dbReference type="KEGG" id="erl:AOC36_03765"/>
<dbReference type="GO" id="GO:0010181">
    <property type="term" value="F:FMN binding"/>
    <property type="evidence" value="ECO:0007669"/>
    <property type="project" value="InterPro"/>
</dbReference>
<dbReference type="GO" id="GO:0016651">
    <property type="term" value="F:oxidoreductase activity, acting on NAD(P)H"/>
    <property type="evidence" value="ECO:0007669"/>
    <property type="project" value="UniProtKB-ARBA"/>
</dbReference>
<evidence type="ECO:0000313" key="3">
    <source>
        <dbReference type="Proteomes" id="UP000063781"/>
    </source>
</evidence>
<organism evidence="2 3">
    <name type="scientific">Erysipelothrix larvae</name>
    <dbReference type="NCBI Taxonomy" id="1514105"/>
    <lineage>
        <taxon>Bacteria</taxon>
        <taxon>Bacillati</taxon>
        <taxon>Bacillota</taxon>
        <taxon>Erysipelotrichia</taxon>
        <taxon>Erysipelotrichales</taxon>
        <taxon>Erysipelotrichaceae</taxon>
        <taxon>Erysipelothrix</taxon>
    </lineage>
</organism>
<dbReference type="OrthoDB" id="9790745at2"/>
<protein>
    <submittedName>
        <fullName evidence="2">Flavodoxin</fullName>
    </submittedName>
</protein>
<evidence type="ECO:0000259" key="1">
    <source>
        <dbReference type="PROSITE" id="PS50902"/>
    </source>
</evidence>
<sequence>MEKAVIIYYSATGNTQMIADTIDEALNDVNQAHSMYFISETSVDEVKDSDIFFLGCPAMGVEEIEEYEYRPFFDELKPSLENKPVVLFGSFDWGDGEWMETWAQEVTEAGGIVSGKFTVMLTPEDDFLEEVKTSVTDLMKTFQ</sequence>
<dbReference type="Gene3D" id="3.40.50.360">
    <property type="match status" value="1"/>
</dbReference>